<protein>
    <submittedName>
        <fullName evidence="5">Predicted actin-bundling protein</fullName>
    </submittedName>
</protein>
<feature type="compositionally biased region" description="Basic and acidic residues" evidence="4">
    <location>
        <begin position="32"/>
        <end position="48"/>
    </location>
</feature>
<evidence type="ECO:0000256" key="2">
    <source>
        <dbReference type="ARBA" id="ARBA00010878"/>
    </source>
</evidence>
<dbReference type="PANTHER" id="PTHR12928">
    <property type="entry name" value="FRG1 PROTEIN"/>
    <property type="match status" value="1"/>
</dbReference>
<dbReference type="GO" id="GO:0071013">
    <property type="term" value="C:catalytic step 2 spliceosome"/>
    <property type="evidence" value="ECO:0007669"/>
    <property type="project" value="TreeGrafter"/>
</dbReference>
<feature type="region of interest" description="Disordered" evidence="4">
    <location>
        <begin position="1"/>
        <end position="60"/>
    </location>
</feature>
<feature type="compositionally biased region" description="Basic residues" evidence="4">
    <location>
        <begin position="15"/>
        <end position="24"/>
    </location>
</feature>
<evidence type="ECO:0000256" key="1">
    <source>
        <dbReference type="ARBA" id="ARBA00004604"/>
    </source>
</evidence>
<dbReference type="Pfam" id="PF06229">
    <property type="entry name" value="FRG1"/>
    <property type="match status" value="1"/>
</dbReference>
<dbReference type="AlphaFoldDB" id="A0A0F7SHB3"/>
<dbReference type="InterPro" id="IPR010414">
    <property type="entry name" value="FRG1"/>
</dbReference>
<dbReference type="Gene3D" id="2.80.10.50">
    <property type="match status" value="1"/>
</dbReference>
<dbReference type="CDD" id="cd23339">
    <property type="entry name" value="beta-trefoil_FSCN_fungal_FRG1-like"/>
    <property type="match status" value="1"/>
</dbReference>
<dbReference type="GO" id="GO:0005730">
    <property type="term" value="C:nucleolus"/>
    <property type="evidence" value="ECO:0007669"/>
    <property type="project" value="UniProtKB-SubCell"/>
</dbReference>
<evidence type="ECO:0000256" key="4">
    <source>
        <dbReference type="SAM" id="MobiDB-lite"/>
    </source>
</evidence>
<accession>A0A0F7SHB3</accession>
<dbReference type="InterPro" id="IPR008999">
    <property type="entry name" value="Actin-crosslinking"/>
</dbReference>
<keyword evidence="3" id="KW-0539">Nucleus</keyword>
<comment type="similarity">
    <text evidence="2">Belongs to the FRG1 family.</text>
</comment>
<proteinExistence type="inferred from homology"/>
<evidence type="ECO:0000256" key="3">
    <source>
        <dbReference type="ARBA" id="ARBA00023242"/>
    </source>
</evidence>
<dbReference type="SUPFAM" id="SSF50405">
    <property type="entry name" value="Actin-crosslinking proteins"/>
    <property type="match status" value="1"/>
</dbReference>
<dbReference type="PANTHER" id="PTHR12928:SF0">
    <property type="entry name" value="FSHD REGION GENE 1"/>
    <property type="match status" value="1"/>
</dbReference>
<comment type="subcellular location">
    <subcellularLocation>
        <location evidence="1">Nucleus</location>
        <location evidence="1">Nucleolus</location>
    </subcellularLocation>
</comment>
<organism evidence="5">
    <name type="scientific">Phaffia rhodozyma</name>
    <name type="common">Yeast</name>
    <name type="synonym">Xanthophyllomyces dendrorhous</name>
    <dbReference type="NCBI Taxonomy" id="264483"/>
    <lineage>
        <taxon>Eukaryota</taxon>
        <taxon>Fungi</taxon>
        <taxon>Dikarya</taxon>
        <taxon>Basidiomycota</taxon>
        <taxon>Agaricomycotina</taxon>
        <taxon>Tremellomycetes</taxon>
        <taxon>Cystofilobasidiales</taxon>
        <taxon>Mrakiaceae</taxon>
        <taxon>Phaffia</taxon>
    </lineage>
</organism>
<evidence type="ECO:0000313" key="5">
    <source>
        <dbReference type="EMBL" id="CDZ97153.1"/>
    </source>
</evidence>
<reference evidence="5" key="1">
    <citation type="submission" date="2014-08" db="EMBL/GenBank/DDBJ databases">
        <authorList>
            <person name="Sharma Rahul"/>
            <person name="Thines Marco"/>
        </authorList>
    </citation>
    <scope>NUCLEOTIDE SEQUENCE</scope>
</reference>
<dbReference type="EMBL" id="LN483167">
    <property type="protein sequence ID" value="CDZ97153.1"/>
    <property type="molecule type" value="Genomic_DNA"/>
</dbReference>
<name>A0A0F7SHB3_PHARH</name>
<sequence length="295" mass="32602">MSGKPKSMKLSFKGEKKKKSHKRSRDSDDESERNLGEGSRRKSKKQEEVLEPGAWVFPEAPNEVTGPTFIWHPSDPPACIGYDPQRLRVTTAPLPSPTVAASSSSENPPALSYEPEDIHSVWVVSKLSGAASINLRTADGHFLGCDKFGVISATSESRGPLENFTPHIVDSSFLALETTHGTYLSLSETATGGFTLRGDSTSIGFTESFRCKVQAGFRQKARMELDDAKGSARQKDMHYKDIDEAKLTKERMLWFGDKHVTSTGSKKELKKALKEGNLSETLLDRRSKLKSDKYC</sequence>
<dbReference type="GO" id="GO:0051015">
    <property type="term" value="F:actin filament binding"/>
    <property type="evidence" value="ECO:0007669"/>
    <property type="project" value="TreeGrafter"/>
</dbReference>